<dbReference type="Gene3D" id="3.80.10.10">
    <property type="entry name" value="Ribonuclease Inhibitor"/>
    <property type="match status" value="3"/>
</dbReference>
<dbReference type="Gene3D" id="1.20.1280.50">
    <property type="match status" value="1"/>
</dbReference>
<organism evidence="2 3">
    <name type="scientific">Dreissena polymorpha</name>
    <name type="common">Zebra mussel</name>
    <name type="synonym">Mytilus polymorpha</name>
    <dbReference type="NCBI Taxonomy" id="45954"/>
    <lineage>
        <taxon>Eukaryota</taxon>
        <taxon>Metazoa</taxon>
        <taxon>Spiralia</taxon>
        <taxon>Lophotrochozoa</taxon>
        <taxon>Mollusca</taxon>
        <taxon>Bivalvia</taxon>
        <taxon>Autobranchia</taxon>
        <taxon>Heteroconchia</taxon>
        <taxon>Euheterodonta</taxon>
        <taxon>Imparidentia</taxon>
        <taxon>Neoheterodontei</taxon>
        <taxon>Myida</taxon>
        <taxon>Dreissenoidea</taxon>
        <taxon>Dreissenidae</taxon>
        <taxon>Dreissena</taxon>
    </lineage>
</organism>
<dbReference type="PROSITE" id="PS50181">
    <property type="entry name" value="FBOX"/>
    <property type="match status" value="1"/>
</dbReference>
<evidence type="ECO:0000313" key="2">
    <source>
        <dbReference type="EMBL" id="KAH3695740.1"/>
    </source>
</evidence>
<dbReference type="PANTHER" id="PTHR13318:SF190">
    <property type="entry name" value="PARTNER OF PAIRED, ISOFORM B"/>
    <property type="match status" value="1"/>
</dbReference>
<dbReference type="EMBL" id="JAIWYP010000016">
    <property type="protein sequence ID" value="KAH3695740.1"/>
    <property type="molecule type" value="Genomic_DNA"/>
</dbReference>
<dbReference type="SMART" id="SM00367">
    <property type="entry name" value="LRR_CC"/>
    <property type="match status" value="4"/>
</dbReference>
<protein>
    <recommendedName>
        <fullName evidence="1">F-box domain-containing protein</fullName>
    </recommendedName>
</protein>
<dbReference type="PANTHER" id="PTHR13318">
    <property type="entry name" value="PARTNER OF PAIRED, ISOFORM B-RELATED"/>
    <property type="match status" value="1"/>
</dbReference>
<dbReference type="GO" id="GO:0019005">
    <property type="term" value="C:SCF ubiquitin ligase complex"/>
    <property type="evidence" value="ECO:0007669"/>
    <property type="project" value="TreeGrafter"/>
</dbReference>
<keyword evidence="3" id="KW-1185">Reference proteome</keyword>
<sequence length="879" mass="98758">MDLSDSEEEESEISLMEGLPFDILLEIFKNVAWRDLLHLSATCTRFREICKTQALWLNMTSLHFEGPMSKVNILKLLEKTPHAEHISLVDTDDVYDDDEEVAMTEVEDMDYLKPADRFLLDVLKICSQLKSLDLKLGLITDRALAAVSAKCSGLQSLSLKYNACITEEGIETLISTCSTLTNLTLSNCHCVNNPLQSHLIKNRKCGLKKLVIDCIDGQDLKIEAILHSCPELSFLKLTSSMYTTRVPGDFPPQGANTSMDHMKELHILSCMNLIEVSLSFCPHLEVLDVSYCLNLQSVSGNCPALKIFTSQRVDSLKEVSLSSSSLVSVDLSFKVHLESVEIGSLVVRDLDFSECWSLLTSGFKDSRDKWRTVHTLNIAGCRQMNPSDVCALLAELPYLQKLCYGGNSWNMVNLVSENLTSFEFQNSPKTSFLKLTMPKLKELMLRECLDISEQNFFDHLMYGRQISRLQGLETLVECKFGEPFSNGIGVPDLEVLRCHVLKGFHGDVMSRCLQHFSHLQVLDLQRCAFLKQFRLDFWKAIKTVTFNHCGKLKSLEVQNVPSLTSLNIEYCGMVRQCFISASGLEHLNVEGTNFAKMSVTSSKLQKLKLQGVCTLDGPENPLTLCCAGLVELSIEKCDCLSDQVMESILQGCPCLASLRLVGSKALRRLRLPSNIEECSLTGHLHLSTLDLPSVNRLRQVALNNLPKFQQCSRAQLLISCETNLERLELRTIPQETQLCVRLAELSSLTICMGIHLESLEISCPQLKFLRIQGCPKLTSLCLHLSRLSQIQVYHSMPLLHLRSLTLHCPRVRHVGRLLRHYCPNLEVLSLYGSTIQQSEFHKLGEHLPTLQTLQLNDCKVTAGDQYDGTQKLSFSVVNM</sequence>
<gene>
    <name evidence="2" type="ORF">DPMN_083198</name>
</gene>
<reference evidence="2" key="1">
    <citation type="journal article" date="2019" name="bioRxiv">
        <title>The Genome of the Zebra Mussel, Dreissena polymorpha: A Resource for Invasive Species Research.</title>
        <authorList>
            <person name="McCartney M.A."/>
            <person name="Auch B."/>
            <person name="Kono T."/>
            <person name="Mallez S."/>
            <person name="Zhang Y."/>
            <person name="Obille A."/>
            <person name="Becker A."/>
            <person name="Abrahante J.E."/>
            <person name="Garbe J."/>
            <person name="Badalamenti J.P."/>
            <person name="Herman A."/>
            <person name="Mangelson H."/>
            <person name="Liachko I."/>
            <person name="Sullivan S."/>
            <person name="Sone E.D."/>
            <person name="Koren S."/>
            <person name="Silverstein K.A.T."/>
            <person name="Beckman K.B."/>
            <person name="Gohl D.M."/>
        </authorList>
    </citation>
    <scope>NUCLEOTIDE SEQUENCE</scope>
    <source>
        <strain evidence="2">Duluth1</strain>
        <tissue evidence="2">Whole animal</tissue>
    </source>
</reference>
<dbReference type="InterPro" id="IPR001810">
    <property type="entry name" value="F-box_dom"/>
</dbReference>
<dbReference type="Proteomes" id="UP000828390">
    <property type="component" value="Unassembled WGS sequence"/>
</dbReference>
<feature type="domain" description="F-box" evidence="1">
    <location>
        <begin position="13"/>
        <end position="59"/>
    </location>
</feature>
<dbReference type="AlphaFoldDB" id="A0A9D4BHH1"/>
<evidence type="ECO:0000313" key="3">
    <source>
        <dbReference type="Proteomes" id="UP000828390"/>
    </source>
</evidence>
<evidence type="ECO:0000259" key="1">
    <source>
        <dbReference type="PROSITE" id="PS50181"/>
    </source>
</evidence>
<dbReference type="GO" id="GO:0031146">
    <property type="term" value="P:SCF-dependent proteasomal ubiquitin-dependent protein catabolic process"/>
    <property type="evidence" value="ECO:0007669"/>
    <property type="project" value="TreeGrafter"/>
</dbReference>
<accession>A0A9D4BHH1</accession>
<dbReference type="OrthoDB" id="27842at2759"/>
<dbReference type="SUPFAM" id="SSF52058">
    <property type="entry name" value="L domain-like"/>
    <property type="match status" value="2"/>
</dbReference>
<name>A0A9D4BHH1_DREPO</name>
<proteinExistence type="predicted"/>
<dbReference type="InterPro" id="IPR006553">
    <property type="entry name" value="Leu-rich_rpt_Cys-con_subtyp"/>
</dbReference>
<dbReference type="InterPro" id="IPR032675">
    <property type="entry name" value="LRR_dom_sf"/>
</dbReference>
<reference evidence="2" key="2">
    <citation type="submission" date="2020-11" db="EMBL/GenBank/DDBJ databases">
        <authorList>
            <person name="McCartney M.A."/>
            <person name="Auch B."/>
            <person name="Kono T."/>
            <person name="Mallez S."/>
            <person name="Becker A."/>
            <person name="Gohl D.M."/>
            <person name="Silverstein K.A.T."/>
            <person name="Koren S."/>
            <person name="Bechman K.B."/>
            <person name="Herman A."/>
            <person name="Abrahante J.E."/>
            <person name="Garbe J."/>
        </authorList>
    </citation>
    <scope>NUCLEOTIDE SEQUENCE</scope>
    <source>
        <strain evidence="2">Duluth1</strain>
        <tissue evidence="2">Whole animal</tissue>
    </source>
</reference>
<dbReference type="SMART" id="SM00256">
    <property type="entry name" value="FBOX"/>
    <property type="match status" value="1"/>
</dbReference>
<dbReference type="CDD" id="cd09917">
    <property type="entry name" value="F-box_SF"/>
    <property type="match status" value="1"/>
</dbReference>
<dbReference type="Pfam" id="PF12937">
    <property type="entry name" value="F-box-like"/>
    <property type="match status" value="1"/>
</dbReference>
<comment type="caution">
    <text evidence="2">The sequence shown here is derived from an EMBL/GenBank/DDBJ whole genome shotgun (WGS) entry which is preliminary data.</text>
</comment>